<keyword evidence="2" id="KW-1185">Reference proteome</keyword>
<dbReference type="EMBL" id="MCOG01000100">
    <property type="protein sequence ID" value="ORY49254.1"/>
    <property type="molecule type" value="Genomic_DNA"/>
</dbReference>
<dbReference type="AlphaFoldDB" id="A0A1Y2CQZ7"/>
<name>A0A1Y2CQZ7_9FUNG</name>
<comment type="caution">
    <text evidence="1">The sequence shown here is derived from an EMBL/GenBank/DDBJ whole genome shotgun (WGS) entry which is preliminary data.</text>
</comment>
<dbReference type="OrthoDB" id="10446697at2759"/>
<sequence length="164" mass="18697">VLFIYIIIISNTDKNRSSSCSGSNDDNISSSSIEITNMEQFNAITVKQAKKLKCVTFRGMEINGQFVDKFGELFYDDLDTLKFHNCVLESGMNYHTLFAGTYTLRHLEIKSRDLTDDDAVETFCCIYPWLLKSVVFSSDNLNRELVMEKLRQCSALSPDDVLSF</sequence>
<protein>
    <recommendedName>
        <fullName evidence="3">RNI-like protein</fullName>
    </recommendedName>
</protein>
<evidence type="ECO:0000313" key="2">
    <source>
        <dbReference type="Proteomes" id="UP000193920"/>
    </source>
</evidence>
<organism evidence="1 2">
    <name type="scientific">Neocallimastix californiae</name>
    <dbReference type="NCBI Taxonomy" id="1754190"/>
    <lineage>
        <taxon>Eukaryota</taxon>
        <taxon>Fungi</taxon>
        <taxon>Fungi incertae sedis</taxon>
        <taxon>Chytridiomycota</taxon>
        <taxon>Chytridiomycota incertae sedis</taxon>
        <taxon>Neocallimastigomycetes</taxon>
        <taxon>Neocallimastigales</taxon>
        <taxon>Neocallimastigaceae</taxon>
        <taxon>Neocallimastix</taxon>
    </lineage>
</organism>
<dbReference type="Proteomes" id="UP000193920">
    <property type="component" value="Unassembled WGS sequence"/>
</dbReference>
<evidence type="ECO:0008006" key="3">
    <source>
        <dbReference type="Google" id="ProtNLM"/>
    </source>
</evidence>
<proteinExistence type="predicted"/>
<evidence type="ECO:0000313" key="1">
    <source>
        <dbReference type="EMBL" id="ORY49254.1"/>
    </source>
</evidence>
<gene>
    <name evidence="1" type="ORF">LY90DRAFT_5425</name>
</gene>
<feature type="non-terminal residue" evidence="1">
    <location>
        <position position="1"/>
    </location>
</feature>
<accession>A0A1Y2CQZ7</accession>
<reference evidence="1 2" key="1">
    <citation type="submission" date="2016-08" db="EMBL/GenBank/DDBJ databases">
        <title>A Parts List for Fungal Cellulosomes Revealed by Comparative Genomics.</title>
        <authorList>
            <consortium name="DOE Joint Genome Institute"/>
            <person name="Haitjema C.H."/>
            <person name="Gilmore S.P."/>
            <person name="Henske J.K."/>
            <person name="Solomon K.V."/>
            <person name="De Groot R."/>
            <person name="Kuo A."/>
            <person name="Mondo S.J."/>
            <person name="Salamov A.A."/>
            <person name="Labutti K."/>
            <person name="Zhao Z."/>
            <person name="Chiniquy J."/>
            <person name="Barry K."/>
            <person name="Brewer H.M."/>
            <person name="Purvine S.O."/>
            <person name="Wright A.T."/>
            <person name="Boxma B."/>
            <person name="Van Alen T."/>
            <person name="Hackstein J.H."/>
            <person name="Baker S.E."/>
            <person name="Grigoriev I.V."/>
            <person name="O'Malley M.A."/>
        </authorList>
    </citation>
    <scope>NUCLEOTIDE SEQUENCE [LARGE SCALE GENOMIC DNA]</scope>
    <source>
        <strain evidence="1 2">G1</strain>
    </source>
</reference>